<evidence type="ECO:0000313" key="1">
    <source>
        <dbReference type="EMBL" id="KJF43098.1"/>
    </source>
</evidence>
<reference evidence="1 2" key="1">
    <citation type="submission" date="2014-09" db="EMBL/GenBank/DDBJ databases">
        <title>Draft Genome Sequence of Draconibacterium sp. JN14CK-3.</title>
        <authorList>
            <person name="Dong C."/>
            <person name="Lai Q."/>
            <person name="Shao Z."/>
        </authorList>
    </citation>
    <scope>NUCLEOTIDE SEQUENCE [LARGE SCALE GENOMIC DNA]</scope>
    <source>
        <strain evidence="1 2">JN14CK-3</strain>
    </source>
</reference>
<name>A0A0D8JBA5_9BACT</name>
<comment type="caution">
    <text evidence="1">The sequence shown here is derived from an EMBL/GenBank/DDBJ whole genome shotgun (WGS) entry which is preliminary data.</text>
</comment>
<evidence type="ECO:0008006" key="3">
    <source>
        <dbReference type="Google" id="ProtNLM"/>
    </source>
</evidence>
<dbReference type="InterPro" id="IPR021352">
    <property type="entry name" value="DUF2971"/>
</dbReference>
<dbReference type="OrthoDB" id="1007712at2"/>
<dbReference type="AlphaFoldDB" id="A0A0D8JBA5"/>
<gene>
    <name evidence="1" type="ORF">LH29_17115</name>
</gene>
<dbReference type="EMBL" id="JRHC01000004">
    <property type="protein sequence ID" value="KJF43098.1"/>
    <property type="molecule type" value="Genomic_DNA"/>
</dbReference>
<organism evidence="1 2">
    <name type="scientific">Draconibacterium sediminis</name>
    <dbReference type="NCBI Taxonomy" id="1544798"/>
    <lineage>
        <taxon>Bacteria</taxon>
        <taxon>Pseudomonadati</taxon>
        <taxon>Bacteroidota</taxon>
        <taxon>Bacteroidia</taxon>
        <taxon>Marinilabiliales</taxon>
        <taxon>Prolixibacteraceae</taxon>
        <taxon>Draconibacterium</taxon>
    </lineage>
</organism>
<evidence type="ECO:0000313" key="2">
    <source>
        <dbReference type="Proteomes" id="UP000032544"/>
    </source>
</evidence>
<sequence length="342" mass="40819">MNDKRYIEIDKYESEFRKLIETKFNIKLEGMFSSSCSEMNGPINFKARISTKNRNLLGTRYFYSSNKKVIHFTSLPVLFSIINENALRLYNLHNSNDENEYSYAVDKLKDIYKIQGIDNEKIKGSINITKEYSFIFSSTSHEAIKKKSFWQNYGDKGKGVAIEFEIINPVEEWEYFYFSKVHYDKLSDFNTLTKEWEKIQVKNRHVFYGIDLNQFLSLHKSHDWSEEDEIRILTLYPDLHSIPFKGQIYQDFKPAKPHSKIKYFKLPLCDKNGNFIEKGLNDRKEIFWSIIPRIRISDIYWGPDFPIQGKDLYNFQNKLKYYIYEKMKCRIGSLPKNIEKIE</sequence>
<dbReference type="Pfam" id="PF11185">
    <property type="entry name" value="DUF2971"/>
    <property type="match status" value="1"/>
</dbReference>
<protein>
    <recommendedName>
        <fullName evidence="3">DUF2971 domain-containing protein</fullName>
    </recommendedName>
</protein>
<accession>A0A0D8JBA5</accession>
<keyword evidence="2" id="KW-1185">Reference proteome</keyword>
<proteinExistence type="predicted"/>
<dbReference type="STRING" id="1544798.LH29_17115"/>
<dbReference type="Proteomes" id="UP000032544">
    <property type="component" value="Unassembled WGS sequence"/>
</dbReference>
<dbReference type="RefSeq" id="WP_045031720.1">
    <property type="nucleotide sequence ID" value="NZ_JRHC01000004.1"/>
</dbReference>